<dbReference type="CDD" id="cd09019">
    <property type="entry name" value="galactose_mutarotase_like"/>
    <property type="match status" value="1"/>
</dbReference>
<dbReference type="GO" id="GO:0006006">
    <property type="term" value="P:glucose metabolic process"/>
    <property type="evidence" value="ECO:0007669"/>
    <property type="project" value="TreeGrafter"/>
</dbReference>
<comment type="function">
    <text evidence="7">Mutarotase that catalyzes the interconversion of beta-D-galactose and alpha-D-galactose during galactose metabolism. Beta-D-galactose is metabolized in the liver into glucose 1-phosphate, the primary metabolic fuel, by the action of four enzymes that constitute the Leloir pathway: GALM, GALK1 (galactokinase), GALT (galactose-1-phosphate uridylyltransferase) and GALE (UDP-galactose-4'-epimerase). Involved in the maintenance of the equilibrium between the beta- and alpha-anomers of galactose, therefore ensuring a sufficient supply of the alpha-anomer for GALK1. Also active on D-glucose although shows a preference for galactose over glucose.</text>
</comment>
<comment type="catalytic activity">
    <reaction evidence="1">
        <text>alpha-D-galactose = beta-D-galactose</text>
        <dbReference type="Rhea" id="RHEA:28675"/>
        <dbReference type="ChEBI" id="CHEBI:27667"/>
        <dbReference type="ChEBI" id="CHEBI:28061"/>
        <dbReference type="EC" id="5.1.3.3"/>
    </reaction>
    <physiologicalReaction direction="right-to-left" evidence="1">
        <dbReference type="Rhea" id="RHEA:28677"/>
    </physiologicalReaction>
</comment>
<dbReference type="AlphaFoldDB" id="A0AAU9W0M3"/>
<keyword evidence="5 8" id="KW-0413">Isomerase</keyword>
<organism evidence="12 13">
    <name type="scientific">Pocillopora meandrina</name>
    <dbReference type="NCBI Taxonomy" id="46732"/>
    <lineage>
        <taxon>Eukaryota</taxon>
        <taxon>Metazoa</taxon>
        <taxon>Cnidaria</taxon>
        <taxon>Anthozoa</taxon>
        <taxon>Hexacorallia</taxon>
        <taxon>Scleractinia</taxon>
        <taxon>Astrocoeniina</taxon>
        <taxon>Pocilloporidae</taxon>
        <taxon>Pocillopora</taxon>
    </lineage>
</organism>
<feature type="active site" description="Proton acceptor" evidence="9">
    <location>
        <position position="350"/>
    </location>
</feature>
<comment type="pathway">
    <text evidence="3 8">Carbohydrate metabolism; hexose metabolism.</text>
</comment>
<evidence type="ECO:0000256" key="9">
    <source>
        <dbReference type="PIRSR" id="PIRSR005096-1"/>
    </source>
</evidence>
<reference evidence="12 13" key="1">
    <citation type="submission" date="2022-05" db="EMBL/GenBank/DDBJ databases">
        <authorList>
            <consortium name="Genoscope - CEA"/>
            <person name="William W."/>
        </authorList>
    </citation>
    <scope>NUCLEOTIDE SEQUENCE [LARGE SCALE GENOMIC DNA]</scope>
</reference>
<comment type="pathway">
    <text evidence="2">Carbohydrate metabolism; galactose metabolism.</text>
</comment>
<evidence type="ECO:0000256" key="7">
    <source>
        <dbReference type="ARBA" id="ARBA00045743"/>
    </source>
</evidence>
<evidence type="ECO:0000313" key="13">
    <source>
        <dbReference type="Proteomes" id="UP001159428"/>
    </source>
</evidence>
<dbReference type="Gene3D" id="2.70.98.10">
    <property type="match status" value="1"/>
</dbReference>
<gene>
    <name evidence="12" type="ORF">PMEA_00031357</name>
</gene>
<dbReference type="PIRSF" id="PIRSF005096">
    <property type="entry name" value="GALM"/>
    <property type="match status" value="1"/>
</dbReference>
<feature type="binding site" evidence="10">
    <location>
        <position position="289"/>
    </location>
    <ligand>
        <name>beta-D-galactose</name>
        <dbReference type="ChEBI" id="CHEBI:27667"/>
    </ligand>
</feature>
<keyword evidence="6 8" id="KW-0119">Carbohydrate metabolism</keyword>
<evidence type="ECO:0000256" key="3">
    <source>
        <dbReference type="ARBA" id="ARBA00005028"/>
    </source>
</evidence>
<dbReference type="GO" id="GO:0004034">
    <property type="term" value="F:aldose 1-epimerase activity"/>
    <property type="evidence" value="ECO:0007669"/>
    <property type="project" value="UniProtKB-EC"/>
</dbReference>
<evidence type="ECO:0000256" key="5">
    <source>
        <dbReference type="ARBA" id="ARBA00023235"/>
    </source>
</evidence>
<comment type="caution">
    <text evidence="12">The sequence shown here is derived from an EMBL/GenBank/DDBJ whole genome shotgun (WGS) entry which is preliminary data.</text>
</comment>
<accession>A0AAU9W0M3</accession>
<feature type="binding site" evidence="11">
    <location>
        <begin position="222"/>
        <end position="224"/>
    </location>
    <ligand>
        <name>beta-D-galactose</name>
        <dbReference type="ChEBI" id="CHEBI:27667"/>
    </ligand>
</feature>
<dbReference type="EMBL" id="CALNXJ010000007">
    <property type="protein sequence ID" value="CAH3043095.1"/>
    <property type="molecule type" value="Genomic_DNA"/>
</dbReference>
<evidence type="ECO:0000256" key="4">
    <source>
        <dbReference type="ARBA" id="ARBA00006206"/>
    </source>
</evidence>
<keyword evidence="13" id="KW-1185">Reference proteome</keyword>
<dbReference type="InterPro" id="IPR008183">
    <property type="entry name" value="Aldose_1/G6P_1-epimerase"/>
</dbReference>
<dbReference type="GO" id="GO:0030246">
    <property type="term" value="F:carbohydrate binding"/>
    <property type="evidence" value="ECO:0007669"/>
    <property type="project" value="InterPro"/>
</dbReference>
<dbReference type="SUPFAM" id="SSF74650">
    <property type="entry name" value="Galactose mutarotase-like"/>
    <property type="match status" value="2"/>
</dbReference>
<evidence type="ECO:0000256" key="2">
    <source>
        <dbReference type="ARBA" id="ARBA00004947"/>
    </source>
</evidence>
<dbReference type="Proteomes" id="UP001159428">
    <property type="component" value="Unassembled WGS sequence"/>
</dbReference>
<comment type="catalytic activity">
    <reaction evidence="8">
        <text>alpha-D-glucose = beta-D-glucose</text>
        <dbReference type="Rhea" id="RHEA:10264"/>
        <dbReference type="ChEBI" id="CHEBI:15903"/>
        <dbReference type="ChEBI" id="CHEBI:17925"/>
        <dbReference type="EC" id="5.1.3.3"/>
    </reaction>
</comment>
<dbReference type="PANTHER" id="PTHR10091:SF0">
    <property type="entry name" value="GALACTOSE MUTAROTASE"/>
    <property type="match status" value="1"/>
</dbReference>
<protein>
    <recommendedName>
        <fullName evidence="8">Aldose 1-epimerase</fullName>
        <ecNumber evidence="8">5.1.3.3</ecNumber>
    </recommendedName>
</protein>
<dbReference type="InterPro" id="IPR015443">
    <property type="entry name" value="Aldose_1-epimerase"/>
</dbReference>
<evidence type="ECO:0000256" key="10">
    <source>
        <dbReference type="PIRSR" id="PIRSR005096-2"/>
    </source>
</evidence>
<comment type="similarity">
    <text evidence="4 8">Belongs to the aldose epimerase family.</text>
</comment>
<dbReference type="InterPro" id="IPR047215">
    <property type="entry name" value="Galactose_mutarotase-like"/>
</dbReference>
<dbReference type="InterPro" id="IPR014718">
    <property type="entry name" value="GH-type_carb-bd"/>
</dbReference>
<evidence type="ECO:0000313" key="12">
    <source>
        <dbReference type="EMBL" id="CAH3043095.1"/>
    </source>
</evidence>
<feature type="active site" description="Proton donor" evidence="9">
    <location>
        <position position="222"/>
    </location>
</feature>
<evidence type="ECO:0000256" key="6">
    <source>
        <dbReference type="ARBA" id="ARBA00023277"/>
    </source>
</evidence>
<dbReference type="PANTHER" id="PTHR10091">
    <property type="entry name" value="ALDOSE-1-EPIMERASE"/>
    <property type="match status" value="1"/>
</dbReference>
<dbReference type="Pfam" id="PF01263">
    <property type="entry name" value="Aldose_epim"/>
    <property type="match status" value="2"/>
</dbReference>
<evidence type="ECO:0000256" key="8">
    <source>
        <dbReference type="PIRNR" id="PIRNR005096"/>
    </source>
</evidence>
<proteinExistence type="inferred from homology"/>
<evidence type="ECO:0000256" key="1">
    <source>
        <dbReference type="ARBA" id="ARBA00001712"/>
    </source>
</evidence>
<dbReference type="GO" id="GO:0033499">
    <property type="term" value="P:galactose catabolic process via UDP-galactose, Leloir pathway"/>
    <property type="evidence" value="ECO:0007669"/>
    <property type="project" value="TreeGrafter"/>
</dbReference>
<sequence>MVVSREVFGQTESGEDVWKYTIRNKHGLELEVISFGATFVALRCPDRNGKMDDVIMGYDKLEDYLSNPHYLGATVGRVANRIANAKFTLDNKEYNLAVNNPPNTLHGGWVGFNKVRFVLNMMMLIDKELYFSQESFSLCELKIIYCSDCHCCLCFRVHQYNWKSEVKGENKVKFVHQSPDGDENFPGDVTVRLTFTLTDHNEVKLNYKATTKAPTIINLTSHGYFNLAGQVDHDVLDHIAQIHAKHYLPLNDVQIPTGEECSVSSPNDAFDFTKPKPIGKDIHKIDGYDHNYCLKGKKECCAEVYHPSSGRVLKMFTDQPGVQFYTANGFDGFPGKGGVLYHKFGAFCLEAQNYPDAVNQTNFPSPVLQPGETYKQKTIYKFDVKDKQ</sequence>
<evidence type="ECO:0000256" key="11">
    <source>
        <dbReference type="PIRSR" id="PIRSR005096-3"/>
    </source>
</evidence>
<dbReference type="EC" id="5.1.3.3" evidence="8"/>
<name>A0AAU9W0M3_9CNID</name>
<dbReference type="InterPro" id="IPR011013">
    <property type="entry name" value="Gal_mutarotase_sf_dom"/>
</dbReference>
<feature type="binding site" evidence="11">
    <location>
        <begin position="80"/>
        <end position="81"/>
    </location>
    <ligand>
        <name>beta-D-galactose</name>
        <dbReference type="ChEBI" id="CHEBI:27667"/>
    </ligand>
</feature>